<protein>
    <submittedName>
        <fullName evidence="1">Uncharacterized protein</fullName>
    </submittedName>
</protein>
<evidence type="ECO:0000313" key="1">
    <source>
        <dbReference type="EMBL" id="KRY37641.1"/>
    </source>
</evidence>
<proteinExistence type="predicted"/>
<keyword evidence="2" id="KW-1185">Reference proteome</keyword>
<sequence length="170" mass="18478">MVTPAGIGIGIVDIASDRGSVVGVVVSCGFVVFSFSRHWRAFGSLVVVSMVVDVERRDAVGGSVVQFADRALSTSTGNAPAEAASYIFVQQRVEEKIQRERCRMHEQQEAGDAEQILVAPHVDHAETDRDDVRDQCGDDDHSHAFGDHLLPFQLVAAHGIRPDHFPAAHH</sequence>
<evidence type="ECO:0000313" key="2">
    <source>
        <dbReference type="Proteomes" id="UP000054776"/>
    </source>
</evidence>
<organism evidence="1 2">
    <name type="scientific">Trichinella spiralis</name>
    <name type="common">Trichina worm</name>
    <dbReference type="NCBI Taxonomy" id="6334"/>
    <lineage>
        <taxon>Eukaryota</taxon>
        <taxon>Metazoa</taxon>
        <taxon>Ecdysozoa</taxon>
        <taxon>Nematoda</taxon>
        <taxon>Enoplea</taxon>
        <taxon>Dorylaimia</taxon>
        <taxon>Trichinellida</taxon>
        <taxon>Trichinellidae</taxon>
        <taxon>Trichinella</taxon>
    </lineage>
</organism>
<accession>A0A0V1BKT8</accession>
<name>A0A0V1BKT8_TRISP</name>
<dbReference type="Proteomes" id="UP000054776">
    <property type="component" value="Unassembled WGS sequence"/>
</dbReference>
<dbReference type="AlphaFoldDB" id="A0A0V1BKT8"/>
<gene>
    <name evidence="1" type="ORF">T01_15454</name>
</gene>
<comment type="caution">
    <text evidence="1">The sequence shown here is derived from an EMBL/GenBank/DDBJ whole genome shotgun (WGS) entry which is preliminary data.</text>
</comment>
<dbReference type="EMBL" id="JYDH01000032">
    <property type="protein sequence ID" value="KRY37641.1"/>
    <property type="molecule type" value="Genomic_DNA"/>
</dbReference>
<reference evidence="1 2" key="1">
    <citation type="submission" date="2015-01" db="EMBL/GenBank/DDBJ databases">
        <title>Evolution of Trichinella species and genotypes.</title>
        <authorList>
            <person name="Korhonen P.K."/>
            <person name="Edoardo P."/>
            <person name="Giuseppe L.R."/>
            <person name="Gasser R.B."/>
        </authorList>
    </citation>
    <scope>NUCLEOTIDE SEQUENCE [LARGE SCALE GENOMIC DNA]</scope>
    <source>
        <strain evidence="1">ISS3</strain>
    </source>
</reference>
<dbReference type="InParanoid" id="A0A0V1BKT8"/>